<evidence type="ECO:0000313" key="2">
    <source>
        <dbReference type="Proteomes" id="UP000317636"/>
    </source>
</evidence>
<dbReference type="Proteomes" id="UP000317636">
    <property type="component" value="Unassembled WGS sequence"/>
</dbReference>
<proteinExistence type="predicted"/>
<sequence>MVGNFCDEINAIDCDVPECNMYLTIYNELNRILESVKEDNEEYFKLNLLKDVFYLAYDPNDNEEPYKSKVVSNEGWGSISLNVFDGKMIDTLKEIISEGKLESPILLFRVIDVYFVLRKDYKVRKDLFVNLMESINYCFSRNQYFLTAQLLERGFQLYIKEDKNGKKLIEKLNFIINNFSIVQMLEKPIQILMRELFELIKKYRFKIDNDHHKNYLEIGIEIAEIYEEQKDLDSARVWWEFCVFLFYKLKRNGCAQKCLEKIAFNYYGLAQEELQKDNVNYHHVVHKMESAIEFSKRAKVEEEIVRKWNMERDEYQKESISQYKHFKSPEFCMVSELKEIEEEFIGKNYMQMLFYIGELAHSLDYNSNFRVASVNAPISGDLLRRKIQNEVGKTIYVSQGSEEFPLLLALFYEQHYKQVANKILHSIGLLQKQYFLRIEDILVITKDNIFIPKGREVMVASGIREGLKNNYIASLSILIPQFENSIRYFLKQIGVSVTSTKEDSVEEEKSLGVLLEIEQLEEVLGVNIVKDLEYLFVNKGGKNLRNRLAHGLMSEEEFRSSGGIYAFGLILYIIFYFKVIY</sequence>
<keyword evidence="2" id="KW-1185">Reference proteome</keyword>
<accession>A0AC61SZM9</accession>
<organism evidence="1 2">
    <name type="scientific">Bacillus dicomae</name>
    <dbReference type="NCBI Taxonomy" id="3088378"/>
    <lineage>
        <taxon>Bacteria</taxon>
        <taxon>Bacillati</taxon>
        <taxon>Bacillota</taxon>
        <taxon>Bacilli</taxon>
        <taxon>Bacillales</taxon>
        <taxon>Bacillaceae</taxon>
        <taxon>Bacillus</taxon>
        <taxon>Bacillus cereus group</taxon>
    </lineage>
</organism>
<dbReference type="EMBL" id="VHIV01000008">
    <property type="protein sequence ID" value="TPV39576.1"/>
    <property type="molecule type" value="Genomic_DNA"/>
</dbReference>
<gene>
    <name evidence="1" type="ORF">FJ659_24700</name>
</gene>
<name>A0AC61SZM9_9BACI</name>
<reference evidence="1" key="1">
    <citation type="submission" date="2019-06" db="EMBL/GenBank/DDBJ databases">
        <title>Draft genome sequence of Bacillus sp. strain MHSD28.</title>
        <authorList>
            <person name="Makuwa S.C."/>
            <person name="Serepa-Dlamini M.H."/>
        </authorList>
    </citation>
    <scope>NUCLEOTIDE SEQUENCE</scope>
    <source>
        <strain evidence="1">MHSD28</strain>
    </source>
</reference>
<protein>
    <submittedName>
        <fullName evidence="1">DUF4209 domain-containing protein</fullName>
    </submittedName>
</protein>
<evidence type="ECO:0000313" key="1">
    <source>
        <dbReference type="EMBL" id="TPV39576.1"/>
    </source>
</evidence>
<comment type="caution">
    <text evidence="1">The sequence shown here is derived from an EMBL/GenBank/DDBJ whole genome shotgun (WGS) entry which is preliminary data.</text>
</comment>